<evidence type="ECO:0000313" key="1">
    <source>
        <dbReference type="EMBL" id="NKE73434.1"/>
    </source>
</evidence>
<dbReference type="InterPro" id="IPR009044">
    <property type="entry name" value="ssDNA-bd_transcriptional_reg"/>
</dbReference>
<dbReference type="GO" id="GO:0006355">
    <property type="term" value="P:regulation of DNA-templated transcription"/>
    <property type="evidence" value="ECO:0007669"/>
    <property type="project" value="InterPro"/>
</dbReference>
<sequence>MNQTEAVRVWEFEEIWQKGSAALRMSGKYFRGEYGVWLELAGALPGKEKIIPKAGGRKYDWEGKLVFRLSSDDLGKIGWGLEQPQKGSLVSLLHEYHEKRKQLDIAMDGPARFFVSGQEGASGEEERKKISVLLDGGGFWKLRQCVRIGYEGVIWLQNEFEERKR</sequence>
<proteinExistence type="predicted"/>
<name>A0A7X6IDH3_9BACT</name>
<accession>A0A7X6IDH3</accession>
<dbReference type="Gene3D" id="2.30.31.10">
    <property type="entry name" value="Transcriptional Coactivator Pc4, Chain A"/>
    <property type="match status" value="1"/>
</dbReference>
<comment type="caution">
    <text evidence="1">The sequence shown here is derived from an EMBL/GenBank/DDBJ whole genome shotgun (WGS) entry which is preliminary data.</text>
</comment>
<dbReference type="GO" id="GO:0003677">
    <property type="term" value="F:DNA binding"/>
    <property type="evidence" value="ECO:0007669"/>
    <property type="project" value="InterPro"/>
</dbReference>
<dbReference type="EMBL" id="VTOW01000007">
    <property type="protein sequence ID" value="NKE73434.1"/>
    <property type="molecule type" value="Genomic_DNA"/>
</dbReference>
<keyword evidence="2" id="KW-1185">Reference proteome</keyword>
<dbReference type="RefSeq" id="WP_168063390.1">
    <property type="nucleotide sequence ID" value="NZ_VTOW01000007.1"/>
</dbReference>
<reference evidence="1 2" key="1">
    <citation type="journal article" date="2020" name="Nature">
        <title>Bacterial chemolithoautotrophy via manganese oxidation.</title>
        <authorList>
            <person name="Yu H."/>
            <person name="Leadbetter J.R."/>
        </authorList>
    </citation>
    <scope>NUCLEOTIDE SEQUENCE [LARGE SCALE GENOMIC DNA]</scope>
    <source>
        <strain evidence="1 2">Mn-1</strain>
    </source>
</reference>
<dbReference type="Proteomes" id="UP000534783">
    <property type="component" value="Unassembled WGS sequence"/>
</dbReference>
<gene>
    <name evidence="1" type="ORF">MNODULE_21985</name>
</gene>
<organism evidence="1 2">
    <name type="scientific">Candidatus Manganitrophus noduliformans</name>
    <dbReference type="NCBI Taxonomy" id="2606439"/>
    <lineage>
        <taxon>Bacteria</taxon>
        <taxon>Pseudomonadati</taxon>
        <taxon>Nitrospirota</taxon>
        <taxon>Nitrospiria</taxon>
        <taxon>Candidatus Troglogloeales</taxon>
        <taxon>Candidatus Manganitrophaceae</taxon>
        <taxon>Candidatus Manganitrophus</taxon>
    </lineage>
</organism>
<dbReference type="AlphaFoldDB" id="A0A7X6IDH3"/>
<protein>
    <submittedName>
        <fullName evidence="1">Uncharacterized protein</fullName>
    </submittedName>
</protein>
<evidence type="ECO:0000313" key="2">
    <source>
        <dbReference type="Proteomes" id="UP000534783"/>
    </source>
</evidence>